<dbReference type="InterPro" id="IPR001075">
    <property type="entry name" value="NIF_FeS_clus_asmbl_NifU_C"/>
</dbReference>
<dbReference type="SUPFAM" id="SSF117916">
    <property type="entry name" value="Fe-S cluster assembly (FSCA) domain-like"/>
    <property type="match status" value="1"/>
</dbReference>
<comment type="similarity">
    <text evidence="1">Belongs to the NifU family.</text>
</comment>
<dbReference type="PANTHER" id="PTHR11178:SF1">
    <property type="entry name" value="NFU1 IRON-SULFUR CLUSTER SCAFFOLD HOMOLOG, MITOCHONDRIAL"/>
    <property type="match status" value="1"/>
</dbReference>
<evidence type="ECO:0000313" key="3">
    <source>
        <dbReference type="EMBL" id="BDD08193.1"/>
    </source>
</evidence>
<dbReference type="SUPFAM" id="SSF110836">
    <property type="entry name" value="Hypothetical protein SAV1430"/>
    <property type="match status" value="1"/>
</dbReference>
<dbReference type="PIRSF" id="PIRSF036773">
    <property type="entry name" value="HIRIP5"/>
    <property type="match status" value="1"/>
</dbReference>
<proteinExistence type="inferred from homology"/>
<evidence type="ECO:0000259" key="2">
    <source>
        <dbReference type="SMART" id="SM00932"/>
    </source>
</evidence>
<feature type="domain" description="Scaffold protein Nfu/NifU N-terminal" evidence="2">
    <location>
        <begin position="11"/>
        <end position="99"/>
    </location>
</feature>
<dbReference type="PANTHER" id="PTHR11178">
    <property type="entry name" value="IRON-SULFUR CLUSTER SCAFFOLD PROTEIN NFU-RELATED"/>
    <property type="match status" value="1"/>
</dbReference>
<dbReference type="Gene3D" id="3.30.300.130">
    <property type="entry name" value="Fe-S cluster assembly (FSCA)"/>
    <property type="match status" value="1"/>
</dbReference>
<evidence type="ECO:0000313" key="4">
    <source>
        <dbReference type="Proteomes" id="UP001348817"/>
    </source>
</evidence>
<dbReference type="SMART" id="SM00932">
    <property type="entry name" value="Nfu_N"/>
    <property type="match status" value="1"/>
</dbReference>
<name>A0AAU9CJN7_9BACT</name>
<dbReference type="Proteomes" id="UP001348817">
    <property type="component" value="Chromosome"/>
</dbReference>
<keyword evidence="4" id="KW-1185">Reference proteome</keyword>
<dbReference type="InterPro" id="IPR034904">
    <property type="entry name" value="FSCA_dom_sf"/>
</dbReference>
<dbReference type="KEGG" id="fax:FUAX_06250"/>
<reference evidence="3 4" key="1">
    <citation type="submission" date="2021-12" db="EMBL/GenBank/DDBJ databases">
        <title>Genome sequencing of bacteria with rrn-lacking chromosome and rrn-plasmid.</title>
        <authorList>
            <person name="Anda M."/>
            <person name="Iwasaki W."/>
        </authorList>
    </citation>
    <scope>NUCLEOTIDE SEQUENCE [LARGE SCALE GENOMIC DNA]</scope>
    <source>
        <strain evidence="3 4">DSM 100852</strain>
    </source>
</reference>
<dbReference type="GO" id="GO:0051536">
    <property type="term" value="F:iron-sulfur cluster binding"/>
    <property type="evidence" value="ECO:0007669"/>
    <property type="project" value="InterPro"/>
</dbReference>
<organism evidence="3 4">
    <name type="scientific">Fulvitalea axinellae</name>
    <dbReference type="NCBI Taxonomy" id="1182444"/>
    <lineage>
        <taxon>Bacteria</taxon>
        <taxon>Pseudomonadati</taxon>
        <taxon>Bacteroidota</taxon>
        <taxon>Cytophagia</taxon>
        <taxon>Cytophagales</taxon>
        <taxon>Persicobacteraceae</taxon>
        <taxon>Fulvitalea</taxon>
    </lineage>
</organism>
<gene>
    <name evidence="3" type="ORF">FUAX_06250</name>
</gene>
<dbReference type="InterPro" id="IPR036498">
    <property type="entry name" value="Nfu/NifU_N_sf"/>
</dbReference>
<protein>
    <submittedName>
        <fullName evidence="3">Iron transporter</fullName>
    </submittedName>
</protein>
<dbReference type="GO" id="GO:0005506">
    <property type="term" value="F:iron ion binding"/>
    <property type="evidence" value="ECO:0007669"/>
    <property type="project" value="InterPro"/>
</dbReference>
<evidence type="ECO:0000256" key="1">
    <source>
        <dbReference type="ARBA" id="ARBA00006420"/>
    </source>
</evidence>
<dbReference type="Pfam" id="PF01106">
    <property type="entry name" value="NifU"/>
    <property type="match status" value="1"/>
</dbReference>
<dbReference type="InterPro" id="IPR035433">
    <property type="entry name" value="NFU1-like"/>
</dbReference>
<accession>A0AAU9CJN7</accession>
<dbReference type="Pfam" id="PF08712">
    <property type="entry name" value="Nfu_N"/>
    <property type="match status" value="1"/>
</dbReference>
<dbReference type="AlphaFoldDB" id="A0AAU9CJN7"/>
<dbReference type="Gene3D" id="3.30.1370.70">
    <property type="entry name" value="Scaffold protein Nfu/NifU, N-terminal domain"/>
    <property type="match status" value="1"/>
</dbReference>
<dbReference type="EMBL" id="AP025314">
    <property type="protein sequence ID" value="BDD08193.1"/>
    <property type="molecule type" value="Genomic_DNA"/>
</dbReference>
<dbReference type="InterPro" id="IPR014824">
    <property type="entry name" value="Nfu/NifU_N"/>
</dbReference>
<dbReference type="GO" id="GO:0016226">
    <property type="term" value="P:iron-sulfur cluster assembly"/>
    <property type="evidence" value="ECO:0007669"/>
    <property type="project" value="InterPro"/>
</dbReference>
<sequence>MTTEQKQPVQVYMETNPNPNSLKFVTNLMLAPEGESFDFPKAESAVETSPLAESLFGLGYVKGVFISSDFVTVTKADDKEWIEIQHEIRELVKKHLSEGKPTLSKEAVAEKASEGDSAIVIRIKSLLDEYVRPGVEQDGGAIVFDSFEDGVVKVRLQGSCSGCPSSTITLKSGIENLLTHMIPEVTSVEAVND</sequence>
<dbReference type="RefSeq" id="WP_338393470.1">
    <property type="nucleotide sequence ID" value="NZ_AP025314.1"/>
</dbReference>